<dbReference type="SUPFAM" id="SSF54928">
    <property type="entry name" value="RNA-binding domain, RBD"/>
    <property type="match status" value="1"/>
</dbReference>
<keyword evidence="1" id="KW-0812">Transmembrane</keyword>
<evidence type="ECO:0000259" key="2">
    <source>
        <dbReference type="PROSITE" id="PS50102"/>
    </source>
</evidence>
<dbReference type="InterPro" id="IPR012677">
    <property type="entry name" value="Nucleotide-bd_a/b_plait_sf"/>
</dbReference>
<reference evidence="4" key="1">
    <citation type="submission" date="2016-12" db="EMBL/GenBank/DDBJ databases">
        <authorList>
            <person name="Rodrigo-Torres L."/>
            <person name="Arahal R.D."/>
            <person name="Lucena T."/>
        </authorList>
    </citation>
    <scope>NUCLEOTIDE SEQUENCE [LARGE SCALE GENOMIC DNA]</scope>
</reference>
<keyword evidence="1" id="KW-0472">Membrane</keyword>
<dbReference type="PANTHER" id="PTHR15241:SF304">
    <property type="entry name" value="RRM DOMAIN-CONTAINING PROTEIN"/>
    <property type="match status" value="1"/>
</dbReference>
<dbReference type="Gene3D" id="3.30.70.330">
    <property type="match status" value="1"/>
</dbReference>
<organism evidence="3 4">
    <name type="scientific">Vibrio quintilis</name>
    <dbReference type="NCBI Taxonomy" id="1117707"/>
    <lineage>
        <taxon>Bacteria</taxon>
        <taxon>Pseudomonadati</taxon>
        <taxon>Pseudomonadota</taxon>
        <taxon>Gammaproteobacteria</taxon>
        <taxon>Vibrionales</taxon>
        <taxon>Vibrionaceae</taxon>
        <taxon>Vibrio</taxon>
    </lineage>
</organism>
<name>A0A1M7YXG3_9VIBR</name>
<dbReference type="GO" id="GO:0003723">
    <property type="term" value="F:RNA binding"/>
    <property type="evidence" value="ECO:0007669"/>
    <property type="project" value="InterPro"/>
</dbReference>
<accession>A0A1M7YXG3</accession>
<evidence type="ECO:0000313" key="3">
    <source>
        <dbReference type="EMBL" id="SHO57223.1"/>
    </source>
</evidence>
<dbReference type="AlphaFoldDB" id="A0A1M7YXG3"/>
<dbReference type="Pfam" id="PF00076">
    <property type="entry name" value="RRM_1"/>
    <property type="match status" value="1"/>
</dbReference>
<dbReference type="PROSITE" id="PS50102">
    <property type="entry name" value="RRM"/>
    <property type="match status" value="1"/>
</dbReference>
<dbReference type="OrthoDB" id="9798855at2"/>
<keyword evidence="4" id="KW-1185">Reference proteome</keyword>
<dbReference type="PANTHER" id="PTHR15241">
    <property type="entry name" value="TRANSFORMER-2-RELATED"/>
    <property type="match status" value="1"/>
</dbReference>
<feature type="transmembrane region" description="Helical" evidence="1">
    <location>
        <begin position="12"/>
        <end position="45"/>
    </location>
</feature>
<dbReference type="SMART" id="SM00360">
    <property type="entry name" value="RRM"/>
    <property type="match status" value="1"/>
</dbReference>
<keyword evidence="1" id="KW-1133">Transmembrane helix</keyword>
<evidence type="ECO:0000256" key="1">
    <source>
        <dbReference type="SAM" id="Phobius"/>
    </source>
</evidence>
<dbReference type="STRING" id="1117707.VQ7734_02992"/>
<dbReference type="InterPro" id="IPR035979">
    <property type="entry name" value="RBD_domain_sf"/>
</dbReference>
<feature type="domain" description="RRM" evidence="2">
    <location>
        <begin position="63"/>
        <end position="140"/>
    </location>
</feature>
<proteinExistence type="predicted"/>
<protein>
    <submittedName>
        <fullName evidence="3">RNA recognition motif. (A.k.a. RRM, RBD, or RNP domain)</fullName>
    </submittedName>
</protein>
<dbReference type="InterPro" id="IPR000504">
    <property type="entry name" value="RRM_dom"/>
</dbReference>
<dbReference type="EMBL" id="FRFG01000035">
    <property type="protein sequence ID" value="SHO57223.1"/>
    <property type="molecule type" value="Genomic_DNA"/>
</dbReference>
<sequence length="150" mass="16334">MNLNKSVLWVTAYSIIGVALLSQISLSSFIAFLAGTIGATAIVLLNSREAKAPGNEPIQSKTTTLYVGNLPYKANESNVKTLFSQYGDVFAVRLMKDKRTGKRRGFGFVVMPSSDAPTALENLNEHSYMDRTLKVRVANDPKSSEAVESD</sequence>
<evidence type="ECO:0000313" key="4">
    <source>
        <dbReference type="Proteomes" id="UP000184600"/>
    </source>
</evidence>
<gene>
    <name evidence="3" type="ORF">VQ7734_02992</name>
</gene>
<dbReference type="Proteomes" id="UP000184600">
    <property type="component" value="Unassembled WGS sequence"/>
</dbReference>
<dbReference type="RefSeq" id="WP_073583972.1">
    <property type="nucleotide sequence ID" value="NZ_AP024897.1"/>
</dbReference>